<feature type="binding site" evidence="15">
    <location>
        <position position="1043"/>
    </location>
    <ligand>
        <name>ATP</name>
        <dbReference type="ChEBI" id="CHEBI:30616"/>
    </ligand>
</feature>
<evidence type="ECO:0000256" key="15">
    <source>
        <dbReference type="PROSITE-ProRule" id="PRU10141"/>
    </source>
</evidence>
<dbReference type="Pfam" id="PF07714">
    <property type="entry name" value="PK_Tyr_Ser-Thr"/>
    <property type="match status" value="1"/>
</dbReference>
<dbReference type="Gene3D" id="2.10.220.10">
    <property type="entry name" value="Hormone Receptor, Insulin-like Growth Factor Receptor 1, Chain A, domain 2"/>
    <property type="match status" value="3"/>
</dbReference>
<dbReference type="Pfam" id="PF14843">
    <property type="entry name" value="GF_recep_IV"/>
    <property type="match status" value="1"/>
</dbReference>
<dbReference type="InterPro" id="IPR020635">
    <property type="entry name" value="Tyr_kinase_cat_dom"/>
</dbReference>
<dbReference type="Pfam" id="PF00757">
    <property type="entry name" value="Furin-like"/>
    <property type="match status" value="1"/>
</dbReference>
<proteinExistence type="predicted"/>
<evidence type="ECO:0000256" key="8">
    <source>
        <dbReference type="ARBA" id="ARBA00022840"/>
    </source>
</evidence>
<keyword evidence="8 15" id="KW-0067">ATP-binding</keyword>
<keyword evidence="6 15" id="KW-0547">Nucleotide-binding</keyword>
<feature type="compositionally biased region" description="Polar residues" evidence="16">
    <location>
        <begin position="1551"/>
        <end position="1562"/>
    </location>
</feature>
<comment type="catalytic activity">
    <reaction evidence="14">
        <text>L-tyrosyl-[protein] + ATP = O-phospho-L-tyrosyl-[protein] + ADP + H(+)</text>
        <dbReference type="Rhea" id="RHEA:10596"/>
        <dbReference type="Rhea" id="RHEA-COMP:10136"/>
        <dbReference type="Rhea" id="RHEA-COMP:20101"/>
        <dbReference type="ChEBI" id="CHEBI:15378"/>
        <dbReference type="ChEBI" id="CHEBI:30616"/>
        <dbReference type="ChEBI" id="CHEBI:46858"/>
        <dbReference type="ChEBI" id="CHEBI:61978"/>
        <dbReference type="ChEBI" id="CHEBI:456216"/>
        <dbReference type="EC" id="2.7.10.1"/>
    </reaction>
</comment>
<feature type="region of interest" description="Disordered" evidence="16">
    <location>
        <begin position="132"/>
        <end position="160"/>
    </location>
</feature>
<dbReference type="SMART" id="SM00219">
    <property type="entry name" value="TyrKc"/>
    <property type="match status" value="1"/>
</dbReference>
<dbReference type="CDD" id="cd00064">
    <property type="entry name" value="FU"/>
    <property type="match status" value="5"/>
</dbReference>
<evidence type="ECO:0000256" key="11">
    <source>
        <dbReference type="ARBA" id="ARBA00023137"/>
    </source>
</evidence>
<dbReference type="PROSITE" id="PS00109">
    <property type="entry name" value="PROTEIN_KINASE_TYR"/>
    <property type="match status" value="1"/>
</dbReference>
<dbReference type="PANTHER" id="PTHR24416:SF566">
    <property type="entry name" value="EPIDERMAL GROWTH FACTOR RECEPTOR"/>
    <property type="match status" value="1"/>
</dbReference>
<dbReference type="InterPro" id="IPR006211">
    <property type="entry name" value="Furin-like_Cys-rich_dom"/>
</dbReference>
<keyword evidence="12 20" id="KW-0675">Receptor</keyword>
<keyword evidence="19" id="KW-1185">Reference proteome</keyword>
<evidence type="ECO:0000256" key="2">
    <source>
        <dbReference type="ARBA" id="ARBA00011902"/>
    </source>
</evidence>
<dbReference type="Gene3D" id="3.30.200.20">
    <property type="entry name" value="Phosphorylase Kinase, domain 1"/>
    <property type="match status" value="1"/>
</dbReference>
<evidence type="ECO:0000256" key="3">
    <source>
        <dbReference type="ARBA" id="ARBA00022553"/>
    </source>
</evidence>
<dbReference type="InterPro" id="IPR000719">
    <property type="entry name" value="Prot_kinase_dom"/>
</dbReference>
<dbReference type="SUPFAM" id="SSF56112">
    <property type="entry name" value="Protein kinase-like (PK-like)"/>
    <property type="match status" value="1"/>
</dbReference>
<dbReference type="Gene3D" id="1.10.510.10">
    <property type="entry name" value="Transferase(Phosphotransferase) domain 1"/>
    <property type="match status" value="1"/>
</dbReference>
<dbReference type="CDD" id="cd05057">
    <property type="entry name" value="PTKc_EGFR_like"/>
    <property type="match status" value="1"/>
</dbReference>
<keyword evidence="3" id="KW-0597">Phosphoprotein</keyword>
<evidence type="ECO:0000256" key="5">
    <source>
        <dbReference type="ARBA" id="ARBA00022692"/>
    </source>
</evidence>
<dbReference type="EC" id="2.7.10.1" evidence="2"/>
<evidence type="ECO:0000256" key="6">
    <source>
        <dbReference type="ARBA" id="ARBA00022741"/>
    </source>
</evidence>
<reference evidence="20" key="1">
    <citation type="submission" date="2025-08" db="UniProtKB">
        <authorList>
            <consortium name="RefSeq"/>
        </authorList>
    </citation>
    <scope>IDENTIFICATION</scope>
    <source>
        <tissue evidence="20">Thorax and Abdomen</tissue>
    </source>
</reference>
<keyword evidence="13" id="KW-0325">Glycoprotein</keyword>
<keyword evidence="10 17" id="KW-0472">Membrane</keyword>
<keyword evidence="5 17" id="KW-0812">Transmembrane</keyword>
<evidence type="ECO:0000256" key="14">
    <source>
        <dbReference type="ARBA" id="ARBA00051243"/>
    </source>
</evidence>
<dbReference type="PRINTS" id="PR00109">
    <property type="entry name" value="TYRKINASE"/>
</dbReference>
<sequence length="1597" mass="178710">MIEMRNESSFRVATIATRIPRHLSVETNDIHTNEINISCAISDCHTWKSQQILAPYVCGDDARVRGFHAPFLTIDRIDVKCARPRLNWVAEVIKVHNKPPSGTSGRVNIQRKAHVLGARHELVLQPRNLTVPEPSGEVRLRESDQDPEMPERQYGERSTNKAHSTRRYLFLVCVCIGTNGRLSVPSNKDHHYRNLRDRYTNCTYVDGNLEITWLQNLELDLSFLQYIREVTGYVLISHVDVQKVVLPRLQIIRGRTLFKLNIHEAEFALFVTMCQMNSLELPALRDILNGSVGMYNNYNLCHMRTINWDEIITGPQAKYDYVYNFTAPERVCPECDKSCEQGCWGEGPYNCQSFSKINCSPQCWQGRCFGQNPRECCHLFCAGGCTGPKQSDCLACKNFFDDGVCTQECPAMQKYNPTTYSWETNPDGKYAYGATCVRKCPEHLLKDNGACVRSCPPKKKAVNGECVPCDGPCPKTCQGVDRVHSGNIDSFKDCTIIEGSITILDQSFMGYQHIYQNFTFGPRYLELHPDKLEVFSTLKEVTGYVNIQGYHKQFTNLSYFRNLEVIGGRSLTETFFASLYIVKTALVSLGLNSLKKINSGTVAILENTDLCYAQSINWTRIKRSQEHTTILSSNKPEADCAREGLVCDDQCSDEGCWGPGPEQCLSCRNFILENICVQNCTAVPGIYQADERVCKPCHVQCNGTCSGPNAEHCHSCKHVRDGPFCVPKCPSSKFNDGGICKHCHDNCVGGCEGPENNIGPNGCHSCEKAIMNFETPESCLRTDESCPEGYYWEGVEPQERGPLKALAGKAVCRKCHPRCLRCTGYGFHQQVCQECAKYKKGEQCEDECPADHFAIPETRSCIPCSSECRGCYGPGADQCYKCRNFKVFANVATEDNATSFNCTDTCPPEHPFTRFPADNDPFCSNHAKKMSYPLDGEQTPAILAGVGVFVVILMVFSAAVLCLWRQRTKAKENTVKMTMALTGLDDNEPLRPTGVKPNLAKLRIIKEEEMRKGGILGYGAFGNVYKGVWVPEGENVKIPVAIKVLHDGTGSNTSKEFLDEAYIMASVEHPNLLQLLAVCMTSQMMLVTQLMPLGCLLDFVRKYKDKIGSKPLLNWCTQIARGMAYLEERRLVHRDLAARNVLVQTPNCVKITDFGLAKLLDINEEQYKAAGGKMPIKWLALECIQHRVFTHKSDVWAFGVTIWEVLTYGGRPYENVPARNVPELLEKGERLPQPAICTIDVYMIMIKCWMLDAESRPSFKELADDFAKMSRDPGRYLAIKGDKYMILPSYTLQDKKEMIRNLASAMDGPEAVVDADEYLQPKSRAPVPPIVVSPSSTSGSPPNTPIKSCWPNSTPMAADSPTPQNQQNWDRELLRYGVSGNGGTSRESAEANPAHLQHPHYTHPNGHCGPAASLDGSNSRYCSDPLKMIGVIECDVTDDCFKSEVGTIHQQARIGNLKLDLPLDEDDYLMPSPQMPASTIQYMDLIGDSKPTESESKHMNNGYRKYPEFLTIPGKTSVDNPEYIMSQDDAALSPQTLGIPATADLVKTETTNGTAFGSQVRQRSTEEESDHEYYNDFDRLERELQPLKPLRKNETTV</sequence>
<protein>
    <recommendedName>
        <fullName evidence="2">receptor protein-tyrosine kinase</fullName>
        <ecNumber evidence="2">2.7.10.1</ecNumber>
    </recommendedName>
</protein>
<dbReference type="Proteomes" id="UP000829291">
    <property type="component" value="Chromosome 2"/>
</dbReference>
<dbReference type="PROSITE" id="PS50011">
    <property type="entry name" value="PROTEIN_KINASE_DOM"/>
    <property type="match status" value="1"/>
</dbReference>
<evidence type="ECO:0000256" key="4">
    <source>
        <dbReference type="ARBA" id="ARBA00022679"/>
    </source>
</evidence>
<keyword evidence="7" id="KW-0418">Kinase</keyword>
<dbReference type="GeneID" id="107220921"/>
<evidence type="ECO:0000256" key="9">
    <source>
        <dbReference type="ARBA" id="ARBA00022989"/>
    </source>
</evidence>
<dbReference type="InterPro" id="IPR050122">
    <property type="entry name" value="RTK"/>
</dbReference>
<feature type="region of interest" description="Disordered" evidence="16">
    <location>
        <begin position="1379"/>
        <end position="1410"/>
    </location>
</feature>
<dbReference type="InterPro" id="IPR006212">
    <property type="entry name" value="Furin_repeat"/>
</dbReference>
<feature type="transmembrane region" description="Helical" evidence="17">
    <location>
        <begin position="941"/>
        <end position="964"/>
    </location>
</feature>
<evidence type="ECO:0000256" key="16">
    <source>
        <dbReference type="SAM" id="MobiDB-lite"/>
    </source>
</evidence>
<dbReference type="InterPro" id="IPR009030">
    <property type="entry name" value="Growth_fac_rcpt_cys_sf"/>
</dbReference>
<keyword evidence="4" id="KW-0808">Transferase</keyword>
<feature type="compositionally biased region" description="Low complexity" evidence="16">
    <location>
        <begin position="1332"/>
        <end position="1341"/>
    </location>
</feature>
<evidence type="ECO:0000256" key="7">
    <source>
        <dbReference type="ARBA" id="ARBA00022777"/>
    </source>
</evidence>
<name>A0ABM3FJ90_NEOLC</name>
<dbReference type="InterPro" id="IPR011009">
    <property type="entry name" value="Kinase-like_dom_sf"/>
</dbReference>
<evidence type="ECO:0000313" key="19">
    <source>
        <dbReference type="Proteomes" id="UP000829291"/>
    </source>
</evidence>
<feature type="region of interest" description="Disordered" evidence="16">
    <location>
        <begin position="1551"/>
        <end position="1580"/>
    </location>
</feature>
<dbReference type="InterPro" id="IPR001245">
    <property type="entry name" value="Ser-Thr/Tyr_kinase_cat_dom"/>
</dbReference>
<evidence type="ECO:0000313" key="20">
    <source>
        <dbReference type="RefSeq" id="XP_046588089.1"/>
    </source>
</evidence>
<dbReference type="InterPro" id="IPR017441">
    <property type="entry name" value="Protein_kinase_ATP_BS"/>
</dbReference>
<evidence type="ECO:0000259" key="18">
    <source>
        <dbReference type="PROSITE" id="PS50011"/>
    </source>
</evidence>
<dbReference type="SUPFAM" id="SSF57184">
    <property type="entry name" value="Growth factor receptor domain"/>
    <property type="match status" value="3"/>
</dbReference>
<dbReference type="Gene3D" id="3.80.20.20">
    <property type="entry name" value="Receptor L-domain"/>
    <property type="match status" value="2"/>
</dbReference>
<keyword evidence="9 17" id="KW-1133">Transmembrane helix</keyword>
<dbReference type="PANTHER" id="PTHR24416">
    <property type="entry name" value="TYROSINE-PROTEIN KINASE RECEPTOR"/>
    <property type="match status" value="1"/>
</dbReference>
<dbReference type="RefSeq" id="XP_046588089.1">
    <property type="nucleotide sequence ID" value="XM_046732133.1"/>
</dbReference>
<dbReference type="InterPro" id="IPR032778">
    <property type="entry name" value="GF_recep_IV"/>
</dbReference>
<dbReference type="SUPFAM" id="SSF52058">
    <property type="entry name" value="L domain-like"/>
    <property type="match status" value="2"/>
</dbReference>
<evidence type="ECO:0000256" key="1">
    <source>
        <dbReference type="ARBA" id="ARBA00004479"/>
    </source>
</evidence>
<dbReference type="PROSITE" id="PS00107">
    <property type="entry name" value="PROTEIN_KINASE_ATP"/>
    <property type="match status" value="1"/>
</dbReference>
<evidence type="ECO:0000256" key="10">
    <source>
        <dbReference type="ARBA" id="ARBA00023136"/>
    </source>
</evidence>
<evidence type="ECO:0000256" key="17">
    <source>
        <dbReference type="SAM" id="Phobius"/>
    </source>
</evidence>
<gene>
    <name evidence="20" type="primary">LOC107220921</name>
</gene>
<feature type="transmembrane region" description="Helical" evidence="17">
    <location>
        <begin position="1072"/>
        <end position="1091"/>
    </location>
</feature>
<evidence type="ECO:0000256" key="13">
    <source>
        <dbReference type="ARBA" id="ARBA00023180"/>
    </source>
</evidence>
<dbReference type="InterPro" id="IPR036941">
    <property type="entry name" value="Rcpt_L-dom_sf"/>
</dbReference>
<evidence type="ECO:0000256" key="12">
    <source>
        <dbReference type="ARBA" id="ARBA00023170"/>
    </source>
</evidence>
<feature type="compositionally biased region" description="Basic and acidic residues" evidence="16">
    <location>
        <begin position="1563"/>
        <end position="1580"/>
    </location>
</feature>
<dbReference type="Pfam" id="PF01030">
    <property type="entry name" value="Recep_L_domain"/>
    <property type="match status" value="2"/>
</dbReference>
<feature type="domain" description="Protein kinase" evidence="18">
    <location>
        <begin position="1010"/>
        <end position="1267"/>
    </location>
</feature>
<accession>A0ABM3FJ90</accession>
<feature type="compositionally biased region" description="Basic and acidic residues" evidence="16">
    <location>
        <begin position="136"/>
        <end position="159"/>
    </location>
</feature>
<dbReference type="SMART" id="SM00261">
    <property type="entry name" value="FU"/>
    <property type="match status" value="7"/>
</dbReference>
<feature type="region of interest" description="Disordered" evidence="16">
    <location>
        <begin position="1324"/>
        <end position="1346"/>
    </location>
</feature>
<keyword evidence="11" id="KW-0829">Tyrosine-protein kinase</keyword>
<dbReference type="InterPro" id="IPR000494">
    <property type="entry name" value="Rcpt_L-dom"/>
</dbReference>
<organism evidence="19 20">
    <name type="scientific">Neodiprion lecontei</name>
    <name type="common">Redheaded pine sawfly</name>
    <dbReference type="NCBI Taxonomy" id="441921"/>
    <lineage>
        <taxon>Eukaryota</taxon>
        <taxon>Metazoa</taxon>
        <taxon>Ecdysozoa</taxon>
        <taxon>Arthropoda</taxon>
        <taxon>Hexapoda</taxon>
        <taxon>Insecta</taxon>
        <taxon>Pterygota</taxon>
        <taxon>Neoptera</taxon>
        <taxon>Endopterygota</taxon>
        <taxon>Hymenoptera</taxon>
        <taxon>Tenthredinoidea</taxon>
        <taxon>Diprionidae</taxon>
        <taxon>Diprioninae</taxon>
        <taxon>Neodiprion</taxon>
    </lineage>
</organism>
<comment type="subcellular location">
    <subcellularLocation>
        <location evidence="1">Membrane</location>
        <topology evidence="1">Single-pass type I membrane protein</topology>
    </subcellularLocation>
</comment>
<dbReference type="InterPro" id="IPR008266">
    <property type="entry name" value="Tyr_kinase_AS"/>
</dbReference>